<dbReference type="Pfam" id="PF08282">
    <property type="entry name" value="Hydrolase_3"/>
    <property type="match status" value="1"/>
</dbReference>
<dbReference type="Proteomes" id="UP000475928">
    <property type="component" value="Unassembled WGS sequence"/>
</dbReference>
<proteinExistence type="predicted"/>
<name>A0A6A0B5I1_9LACT</name>
<reference evidence="1 2" key="1">
    <citation type="submission" date="2020-02" db="EMBL/GenBank/DDBJ databases">
        <title>Draft genome sequence of Lactococcus sp. Hs20B0-1.</title>
        <authorList>
            <person name="Noda S."/>
            <person name="Yuki M."/>
            <person name="Ohkuma M."/>
        </authorList>
    </citation>
    <scope>NUCLEOTIDE SEQUENCE [LARGE SCALE GENOMIC DNA]</scope>
    <source>
        <strain evidence="1 2">Hs20B0-1</strain>
    </source>
</reference>
<dbReference type="InterPro" id="IPR023214">
    <property type="entry name" value="HAD_sf"/>
</dbReference>
<dbReference type="RefSeq" id="WP_172356047.1">
    <property type="nucleotide sequence ID" value="NZ_BLLH01000003.1"/>
</dbReference>
<dbReference type="AlphaFoldDB" id="A0A6A0B5I1"/>
<dbReference type="InterPro" id="IPR036412">
    <property type="entry name" value="HAD-like_sf"/>
</dbReference>
<dbReference type="SUPFAM" id="SSF56784">
    <property type="entry name" value="HAD-like"/>
    <property type="match status" value="1"/>
</dbReference>
<comment type="caution">
    <text evidence="1">The sequence shown here is derived from an EMBL/GenBank/DDBJ whole genome shotgun (WGS) entry which is preliminary data.</text>
</comment>
<dbReference type="EMBL" id="BLLH01000003">
    <property type="protein sequence ID" value="GFH40482.1"/>
    <property type="molecule type" value="Genomic_DNA"/>
</dbReference>
<sequence>MAEIYTILTKLELSLVVHSKENTIDISAKDINKYTIVSKRLSGRDYIAFGNDQNDIALLSHAKKGYIIGNELKLDQSLPITTISKKDVAESLKNIASINLDTD</sequence>
<accession>A0A6A0B5I1</accession>
<dbReference type="Gene3D" id="3.40.50.1000">
    <property type="entry name" value="HAD superfamily/HAD-like"/>
    <property type="match status" value="1"/>
</dbReference>
<protein>
    <recommendedName>
        <fullName evidence="3">Hydrolase</fullName>
    </recommendedName>
</protein>
<gene>
    <name evidence="1" type="ORF">Hs20B_08800</name>
</gene>
<evidence type="ECO:0008006" key="3">
    <source>
        <dbReference type="Google" id="ProtNLM"/>
    </source>
</evidence>
<organism evidence="1 2">
    <name type="scientific">Pseudolactococcus insecticola</name>
    <dbReference type="NCBI Taxonomy" id="2709158"/>
    <lineage>
        <taxon>Bacteria</taxon>
        <taxon>Bacillati</taxon>
        <taxon>Bacillota</taxon>
        <taxon>Bacilli</taxon>
        <taxon>Lactobacillales</taxon>
        <taxon>Streptococcaceae</taxon>
        <taxon>Pseudolactococcus</taxon>
    </lineage>
</organism>
<evidence type="ECO:0000313" key="2">
    <source>
        <dbReference type="Proteomes" id="UP000475928"/>
    </source>
</evidence>
<evidence type="ECO:0000313" key="1">
    <source>
        <dbReference type="EMBL" id="GFH40482.1"/>
    </source>
</evidence>
<keyword evidence="2" id="KW-1185">Reference proteome</keyword>